<dbReference type="AlphaFoldDB" id="H1VP78"/>
<dbReference type="HOGENOM" id="CLU_2158200_0_0_1"/>
<gene>
    <name evidence="1" type="ORF">CH063_02739</name>
</gene>
<organism evidence="1 2">
    <name type="scientific">Colletotrichum higginsianum (strain IMI 349063)</name>
    <name type="common">Crucifer anthracnose fungus</name>
    <dbReference type="NCBI Taxonomy" id="759273"/>
    <lineage>
        <taxon>Eukaryota</taxon>
        <taxon>Fungi</taxon>
        <taxon>Dikarya</taxon>
        <taxon>Ascomycota</taxon>
        <taxon>Pezizomycotina</taxon>
        <taxon>Sordariomycetes</taxon>
        <taxon>Hypocreomycetidae</taxon>
        <taxon>Glomerellales</taxon>
        <taxon>Glomerellaceae</taxon>
        <taxon>Colletotrichum</taxon>
        <taxon>Colletotrichum destructivum species complex</taxon>
    </lineage>
</organism>
<sequence length="111" mass="12045">MSDAVKTFLQAANGLVDSIENEDDRVRVLSTLHELVGKIESPWDTLVRLSLSQVSRPSSGVDEPSESDLTNASVLAHDISRVGSTQGFATLRAMATERKLADDKRPAGRPR</sequence>
<accession>H1VP78</accession>
<evidence type="ECO:0000313" key="1">
    <source>
        <dbReference type="EMBL" id="CCF42032.1"/>
    </source>
</evidence>
<dbReference type="Proteomes" id="UP000007174">
    <property type="component" value="Unassembled WGS sequence"/>
</dbReference>
<name>H1VP78_COLHI</name>
<protein>
    <submittedName>
        <fullName evidence="1">Uncharacterized protein</fullName>
    </submittedName>
</protein>
<dbReference type="EMBL" id="CACQ02005101">
    <property type="protein sequence ID" value="CCF42032.1"/>
    <property type="molecule type" value="Genomic_DNA"/>
</dbReference>
<evidence type="ECO:0000313" key="2">
    <source>
        <dbReference type="Proteomes" id="UP000007174"/>
    </source>
</evidence>
<reference evidence="2" key="1">
    <citation type="journal article" date="2012" name="Nat. Genet.">
        <title>Lifestyle transitions in plant pathogenic Colletotrichum fungi deciphered by genome and transcriptome analyses.</title>
        <authorList>
            <person name="O'Connell R.J."/>
            <person name="Thon M.R."/>
            <person name="Hacquard S."/>
            <person name="Amyotte S.G."/>
            <person name="Kleemann J."/>
            <person name="Torres M.F."/>
            <person name="Damm U."/>
            <person name="Buiate E.A."/>
            <person name="Epstein L."/>
            <person name="Alkan N."/>
            <person name="Altmueller J."/>
            <person name="Alvarado-Balderrama L."/>
            <person name="Bauser C.A."/>
            <person name="Becker C."/>
            <person name="Birren B.W."/>
            <person name="Chen Z."/>
            <person name="Choi J."/>
            <person name="Crouch J.A."/>
            <person name="Duvick J.P."/>
            <person name="Farman M.A."/>
            <person name="Gan P."/>
            <person name="Heiman D."/>
            <person name="Henrissat B."/>
            <person name="Howard R.J."/>
            <person name="Kabbage M."/>
            <person name="Koch C."/>
            <person name="Kracher B."/>
            <person name="Kubo Y."/>
            <person name="Law A.D."/>
            <person name="Lebrun M.-H."/>
            <person name="Lee Y.-H."/>
            <person name="Miyara I."/>
            <person name="Moore N."/>
            <person name="Neumann U."/>
            <person name="Nordstroem K."/>
            <person name="Panaccione D.G."/>
            <person name="Panstruga R."/>
            <person name="Place M."/>
            <person name="Proctor R.H."/>
            <person name="Prusky D."/>
            <person name="Rech G."/>
            <person name="Reinhardt R."/>
            <person name="Rollins J.A."/>
            <person name="Rounsley S."/>
            <person name="Schardl C.L."/>
            <person name="Schwartz D.C."/>
            <person name="Shenoy N."/>
            <person name="Shirasu K."/>
            <person name="Sikhakolli U.R."/>
            <person name="Stueber K."/>
            <person name="Sukno S.A."/>
            <person name="Sweigard J.A."/>
            <person name="Takano Y."/>
            <person name="Takahara H."/>
            <person name="Trail F."/>
            <person name="van der Does H.C."/>
            <person name="Voll L.M."/>
            <person name="Will I."/>
            <person name="Young S."/>
            <person name="Zeng Q."/>
            <person name="Zhang J."/>
            <person name="Zhou S."/>
            <person name="Dickman M.B."/>
            <person name="Schulze-Lefert P."/>
            <person name="Ver Loren van Themaat E."/>
            <person name="Ma L.-J."/>
            <person name="Vaillancourt L.J."/>
        </authorList>
    </citation>
    <scope>NUCLEOTIDE SEQUENCE [LARGE SCALE GENOMIC DNA]</scope>
    <source>
        <strain evidence="2">IMI 349063</strain>
    </source>
</reference>
<proteinExistence type="predicted"/>